<dbReference type="NCBIfam" id="TIGR04474">
    <property type="entry name" value="tcm_partner"/>
    <property type="match status" value="1"/>
</dbReference>
<evidence type="ECO:0000313" key="1">
    <source>
        <dbReference type="EMBL" id="MBU3876935.1"/>
    </source>
</evidence>
<accession>A0ABS6D5Q9</accession>
<name>A0ABS6D5Q9_9FIRM</name>
<gene>
    <name evidence="1" type="primary">tcmP</name>
    <name evidence="1" type="ORF">HGO97_014060</name>
</gene>
<organism evidence="1 2">
    <name type="scientific">Faecalicatena faecalis</name>
    <dbReference type="NCBI Taxonomy" id="2726362"/>
    <lineage>
        <taxon>Bacteria</taxon>
        <taxon>Bacillati</taxon>
        <taxon>Bacillota</taxon>
        <taxon>Clostridia</taxon>
        <taxon>Lachnospirales</taxon>
        <taxon>Lachnospiraceae</taxon>
        <taxon>Faecalicatena</taxon>
    </lineage>
</organism>
<evidence type="ECO:0000313" key="2">
    <source>
        <dbReference type="Proteomes" id="UP000723714"/>
    </source>
</evidence>
<dbReference type="Proteomes" id="UP000723714">
    <property type="component" value="Unassembled WGS sequence"/>
</dbReference>
<sequence>MATSQKFGGNWTEEKLNIFTSYLDAYLIALQNQKFKKIYIDAFAGTGEIETSDGGQYLVGSAKRALASEKKFDHYYFIEADSQKAGELQDMINSEFPQMRRIVTIFCGDANDKLAEIISNVDWRFNRGLLFLDPYATQVNWTTLENVAQTKSIDVWYLFPFSALERMLPKNGKYDKWEDCIDRLLGDSGWREEFYKKDPQMTLFDLFPEPGQSDGERMVKDANPEHIKEYILARLGTIFPCVSKHARIFRNSRNSPMFLFCFAIASESPKAQGLALRMADHILKNK</sequence>
<comment type="caution">
    <text evidence="1">The sequence shown here is derived from an EMBL/GenBank/DDBJ whole genome shotgun (WGS) entry which is preliminary data.</text>
</comment>
<proteinExistence type="predicted"/>
<keyword evidence="2" id="KW-1185">Reference proteome</keyword>
<dbReference type="InterPro" id="IPR031009">
    <property type="entry name" value="Tcm_partner"/>
</dbReference>
<reference evidence="1 2" key="1">
    <citation type="submission" date="2021-06" db="EMBL/GenBank/DDBJ databases">
        <title>Faecalicatena sp. nov. isolated from porcine feces.</title>
        <authorList>
            <person name="Oh B.S."/>
            <person name="Lee J.H."/>
        </authorList>
    </citation>
    <scope>NUCLEOTIDE SEQUENCE [LARGE SCALE GENOMIC DNA]</scope>
    <source>
        <strain evidence="1 2">AGMB00832</strain>
    </source>
</reference>
<protein>
    <submittedName>
        <fullName evidence="1">Three-Cys-motif partner protein TcmP</fullName>
    </submittedName>
</protein>
<dbReference type="EMBL" id="JABACJ020000013">
    <property type="protein sequence ID" value="MBU3876935.1"/>
    <property type="molecule type" value="Genomic_DNA"/>
</dbReference>
<dbReference type="RefSeq" id="WP_216242850.1">
    <property type="nucleotide sequence ID" value="NZ_JABACJ020000013.1"/>
</dbReference>